<protein>
    <submittedName>
        <fullName evidence="1">Uncharacterized protein</fullName>
    </submittedName>
</protein>
<gene>
    <name evidence="1" type="ORF">CI15_25570</name>
</gene>
<reference evidence="1 2" key="1">
    <citation type="journal article" date="2015" name="Int. J. Syst. Evol. Microbiol.">
        <title>Burkholderia monticola sp. nov., isolated from mountain soil.</title>
        <authorList>
            <person name="Baek I."/>
            <person name="Seo B."/>
            <person name="Lee I."/>
            <person name="Yi H."/>
            <person name="Chun J."/>
        </authorList>
    </citation>
    <scope>NUCLEOTIDE SEQUENCE [LARGE SCALE GENOMIC DNA]</scope>
    <source>
        <strain evidence="1 2">JC2948</strain>
    </source>
</reference>
<evidence type="ECO:0000313" key="1">
    <source>
        <dbReference type="EMBL" id="KXU83898.1"/>
    </source>
</evidence>
<dbReference type="AlphaFoldDB" id="A0A149PFV6"/>
<comment type="caution">
    <text evidence="1">The sequence shown here is derived from an EMBL/GenBank/DDBJ whole genome shotgun (WGS) entry which is preliminary data.</text>
</comment>
<dbReference type="STRING" id="1399968.CI15_25570"/>
<organism evidence="1 2">
    <name type="scientific">Paraburkholderia monticola</name>
    <dbReference type="NCBI Taxonomy" id="1399968"/>
    <lineage>
        <taxon>Bacteria</taxon>
        <taxon>Pseudomonadati</taxon>
        <taxon>Pseudomonadota</taxon>
        <taxon>Betaproteobacteria</taxon>
        <taxon>Burkholderiales</taxon>
        <taxon>Burkholderiaceae</taxon>
        <taxon>Paraburkholderia</taxon>
    </lineage>
</organism>
<keyword evidence="2" id="KW-1185">Reference proteome</keyword>
<dbReference type="Proteomes" id="UP000075613">
    <property type="component" value="Unassembled WGS sequence"/>
</dbReference>
<accession>A0A149PFV6</accession>
<name>A0A149PFV6_9BURK</name>
<evidence type="ECO:0000313" key="2">
    <source>
        <dbReference type="Proteomes" id="UP000075613"/>
    </source>
</evidence>
<proteinExistence type="predicted"/>
<sequence length="96" mass="10767">MQRQTLGRQSLPGYDKAEATCQILKLIYTREDVEKGVPDTGIFRDVTDIRASENRPLDSKDRLHLAFDAAGSIGTWEWDSSTNRVITDAKLAEEAL</sequence>
<dbReference type="EMBL" id="LRBG01000037">
    <property type="protein sequence ID" value="KXU83898.1"/>
    <property type="molecule type" value="Genomic_DNA"/>
</dbReference>